<comment type="similarity">
    <text evidence="2 17">Belongs to the DNA polymerase type-Y family.</text>
</comment>
<keyword evidence="21" id="KW-1185">Reference proteome</keyword>
<keyword evidence="9 17" id="KW-0479">Metal-binding</keyword>
<sequence length="440" mass="46975">MPSLCRDCFARPEDHPRRCAACGSARLARHPELFRLPIAHVDCDAFFASVEKRDRPELAGRPVIVGGGQRGVVSAACYVARTRGVRSAMPMFKALQACPDAVVIKPDFAKYVAASRQVRALMEELTPLVQPMSIDEAVLDLSGTEALHGAPPAAVLARFARRVESEVGVTVSIGLAPNRLLAKIAVERDKPRGLACIGAAEAASLLAPEPVTILPGVGPAFAAKLAGLGYATLGQLQGLDAREALRRFGEEGPTLVARARGEDARPVNPDRETKSISAETTFERDLATAAEMEPILWRLCEKLARRLAEKGFAAGGVVLKLKTARFAQRTRNIRLPGASAVPETLYATARSLLAREADGTPFRLIGIGAAPLVEAAGADRGDLADPEAPRRAARWAAMESLRARFGEGAVLAGRGLEARRPDPSRPASPRPETRRPAARR</sequence>
<keyword evidence="12 17" id="KW-0239">DNA-directed DNA polymerase</keyword>
<dbReference type="CDD" id="cd03586">
    <property type="entry name" value="PolY_Pol_IV_kappa"/>
    <property type="match status" value="1"/>
</dbReference>
<dbReference type="GO" id="GO:0042276">
    <property type="term" value="P:error-prone translesion synthesis"/>
    <property type="evidence" value="ECO:0007669"/>
    <property type="project" value="TreeGrafter"/>
</dbReference>
<keyword evidence="5 17" id="KW-0963">Cytoplasm</keyword>
<keyword evidence="8 17" id="KW-0235">DNA replication</keyword>
<dbReference type="InterPro" id="IPR036775">
    <property type="entry name" value="DNA_pol_Y-fam_lit_finger_sf"/>
</dbReference>
<dbReference type="FunFam" id="3.30.1490.100:FF:000004">
    <property type="entry name" value="DNA polymerase IV"/>
    <property type="match status" value="1"/>
</dbReference>
<evidence type="ECO:0000256" key="3">
    <source>
        <dbReference type="ARBA" id="ARBA00011245"/>
    </source>
</evidence>
<dbReference type="NCBIfam" id="NF002677">
    <property type="entry name" value="PRK02406.1"/>
    <property type="match status" value="1"/>
</dbReference>
<evidence type="ECO:0000256" key="2">
    <source>
        <dbReference type="ARBA" id="ARBA00010945"/>
    </source>
</evidence>
<dbReference type="InterPro" id="IPR017961">
    <property type="entry name" value="DNA_pol_Y-fam_little_finger"/>
</dbReference>
<dbReference type="SUPFAM" id="SSF56672">
    <property type="entry name" value="DNA/RNA polymerases"/>
    <property type="match status" value="1"/>
</dbReference>
<evidence type="ECO:0000256" key="6">
    <source>
        <dbReference type="ARBA" id="ARBA00022679"/>
    </source>
</evidence>
<gene>
    <name evidence="17" type="primary">dinB</name>
    <name evidence="20" type="ORF">EAH89_04600</name>
</gene>
<dbReference type="Gene3D" id="3.30.70.270">
    <property type="match status" value="1"/>
</dbReference>
<dbReference type="InterPro" id="IPR043502">
    <property type="entry name" value="DNA/RNA_pol_sf"/>
</dbReference>
<evidence type="ECO:0000256" key="5">
    <source>
        <dbReference type="ARBA" id="ARBA00022490"/>
    </source>
</evidence>
<dbReference type="InterPro" id="IPR022880">
    <property type="entry name" value="DNApol_IV"/>
</dbReference>
<dbReference type="Gene3D" id="3.40.1170.60">
    <property type="match status" value="1"/>
</dbReference>
<dbReference type="PANTHER" id="PTHR11076">
    <property type="entry name" value="DNA REPAIR POLYMERASE UMUC / TRANSFERASE FAMILY MEMBER"/>
    <property type="match status" value="1"/>
</dbReference>
<keyword evidence="6 17" id="KW-0808">Transferase</keyword>
<dbReference type="Pfam" id="PF00817">
    <property type="entry name" value="IMS"/>
    <property type="match status" value="1"/>
</dbReference>
<evidence type="ECO:0000259" key="19">
    <source>
        <dbReference type="PROSITE" id="PS50173"/>
    </source>
</evidence>
<proteinExistence type="inferred from homology"/>
<dbReference type="SUPFAM" id="SSF100879">
    <property type="entry name" value="Lesion bypass DNA polymerase (Y-family), little finger domain"/>
    <property type="match status" value="1"/>
</dbReference>
<evidence type="ECO:0000256" key="13">
    <source>
        <dbReference type="ARBA" id="ARBA00023125"/>
    </source>
</evidence>
<evidence type="ECO:0000256" key="15">
    <source>
        <dbReference type="ARBA" id="ARBA00025589"/>
    </source>
</evidence>
<dbReference type="HAMAP" id="MF_01113">
    <property type="entry name" value="DNApol_IV"/>
    <property type="match status" value="1"/>
</dbReference>
<keyword evidence="4 17" id="KW-0515">Mutator protein</keyword>
<evidence type="ECO:0000256" key="11">
    <source>
        <dbReference type="ARBA" id="ARBA00022842"/>
    </source>
</evidence>
<evidence type="ECO:0000256" key="8">
    <source>
        <dbReference type="ARBA" id="ARBA00022705"/>
    </source>
</evidence>
<evidence type="ECO:0000313" key="20">
    <source>
        <dbReference type="EMBL" id="TPG59527.1"/>
    </source>
</evidence>
<evidence type="ECO:0000256" key="10">
    <source>
        <dbReference type="ARBA" id="ARBA00022763"/>
    </source>
</evidence>
<dbReference type="NCBIfam" id="NF002751">
    <property type="entry name" value="PRK02794.1"/>
    <property type="match status" value="1"/>
</dbReference>
<dbReference type="GO" id="GO:0005829">
    <property type="term" value="C:cytosol"/>
    <property type="evidence" value="ECO:0007669"/>
    <property type="project" value="TreeGrafter"/>
</dbReference>
<dbReference type="GO" id="GO:0006281">
    <property type="term" value="P:DNA repair"/>
    <property type="evidence" value="ECO:0007669"/>
    <property type="project" value="UniProtKB-UniRule"/>
</dbReference>
<comment type="cofactor">
    <cofactor evidence="17">
        <name>Mg(2+)</name>
        <dbReference type="ChEBI" id="CHEBI:18420"/>
    </cofactor>
    <text evidence="17">Binds 2 magnesium ions per subunit.</text>
</comment>
<dbReference type="EC" id="2.7.7.7" evidence="17"/>
<dbReference type="OrthoDB" id="9808813at2"/>
<evidence type="ECO:0000256" key="7">
    <source>
        <dbReference type="ARBA" id="ARBA00022695"/>
    </source>
</evidence>
<keyword evidence="13 17" id="KW-0238">DNA-binding</keyword>
<comment type="function">
    <text evidence="15 17">Poorly processive, error-prone DNA polymerase involved in untargeted mutagenesis. Copies undamaged DNA at stalled replication forks, which arise in vivo from mismatched or misaligned primer ends. These misaligned primers can be extended by PolIV. Exhibits no 3'-5' exonuclease (proofreading) activity. May be involved in translesional synthesis, in conjunction with the beta clamp from PolIII.</text>
</comment>
<feature type="region of interest" description="Disordered" evidence="18">
    <location>
        <begin position="412"/>
        <end position="440"/>
    </location>
</feature>
<evidence type="ECO:0000256" key="16">
    <source>
        <dbReference type="ARBA" id="ARBA00049244"/>
    </source>
</evidence>
<dbReference type="GO" id="GO:0000287">
    <property type="term" value="F:magnesium ion binding"/>
    <property type="evidence" value="ECO:0007669"/>
    <property type="project" value="UniProtKB-UniRule"/>
</dbReference>
<organism evidence="20 21">
    <name type="scientific">Muricoccus nepalensis</name>
    <dbReference type="NCBI Taxonomy" id="1854500"/>
    <lineage>
        <taxon>Bacteria</taxon>
        <taxon>Pseudomonadati</taxon>
        <taxon>Pseudomonadota</taxon>
        <taxon>Alphaproteobacteria</taxon>
        <taxon>Acetobacterales</taxon>
        <taxon>Roseomonadaceae</taxon>
        <taxon>Muricoccus</taxon>
    </lineage>
</organism>
<name>A0A502GB96_9PROT</name>
<feature type="active site" evidence="17">
    <location>
        <position position="136"/>
    </location>
</feature>
<evidence type="ECO:0000256" key="18">
    <source>
        <dbReference type="SAM" id="MobiDB-lite"/>
    </source>
</evidence>
<evidence type="ECO:0000256" key="9">
    <source>
        <dbReference type="ARBA" id="ARBA00022723"/>
    </source>
</evidence>
<comment type="catalytic activity">
    <reaction evidence="16 17">
        <text>DNA(n) + a 2'-deoxyribonucleoside 5'-triphosphate = DNA(n+1) + diphosphate</text>
        <dbReference type="Rhea" id="RHEA:22508"/>
        <dbReference type="Rhea" id="RHEA-COMP:17339"/>
        <dbReference type="Rhea" id="RHEA-COMP:17340"/>
        <dbReference type="ChEBI" id="CHEBI:33019"/>
        <dbReference type="ChEBI" id="CHEBI:61560"/>
        <dbReference type="ChEBI" id="CHEBI:173112"/>
        <dbReference type="EC" id="2.7.7.7"/>
    </reaction>
</comment>
<evidence type="ECO:0000256" key="12">
    <source>
        <dbReference type="ARBA" id="ARBA00022932"/>
    </source>
</evidence>
<feature type="compositionally biased region" description="Basic and acidic residues" evidence="18">
    <location>
        <begin position="431"/>
        <end position="440"/>
    </location>
</feature>
<keyword evidence="11 17" id="KW-0460">Magnesium</keyword>
<dbReference type="GO" id="GO:0003887">
    <property type="term" value="F:DNA-directed DNA polymerase activity"/>
    <property type="evidence" value="ECO:0007669"/>
    <property type="project" value="UniProtKB-UniRule"/>
</dbReference>
<evidence type="ECO:0000256" key="4">
    <source>
        <dbReference type="ARBA" id="ARBA00022457"/>
    </source>
</evidence>
<evidence type="ECO:0000256" key="1">
    <source>
        <dbReference type="ARBA" id="ARBA00004496"/>
    </source>
</evidence>
<accession>A0A502GB96</accession>
<dbReference type="Proteomes" id="UP000317078">
    <property type="component" value="Unassembled WGS sequence"/>
</dbReference>
<dbReference type="InterPro" id="IPR050116">
    <property type="entry name" value="DNA_polymerase-Y"/>
</dbReference>
<dbReference type="Gene3D" id="1.10.150.20">
    <property type="entry name" value="5' to 3' exonuclease, C-terminal subdomain"/>
    <property type="match status" value="1"/>
</dbReference>
<dbReference type="AlphaFoldDB" id="A0A502GB96"/>
<dbReference type="RefSeq" id="WP_140881621.1">
    <property type="nucleotide sequence ID" value="NZ_RCZP01000003.1"/>
</dbReference>
<comment type="subcellular location">
    <subcellularLocation>
        <location evidence="1 17">Cytoplasm</location>
    </subcellularLocation>
</comment>
<dbReference type="FunFam" id="3.40.1170.60:FF:000001">
    <property type="entry name" value="DNA polymerase IV"/>
    <property type="match status" value="1"/>
</dbReference>
<comment type="subunit">
    <text evidence="3 17">Monomer.</text>
</comment>
<dbReference type="PROSITE" id="PS50173">
    <property type="entry name" value="UMUC"/>
    <property type="match status" value="1"/>
</dbReference>
<protein>
    <recommendedName>
        <fullName evidence="17">DNA polymerase IV</fullName>
        <shortName evidence="17">Pol IV</shortName>
        <ecNumber evidence="17">2.7.7.7</ecNumber>
    </recommendedName>
</protein>
<dbReference type="EMBL" id="RCZP01000003">
    <property type="protein sequence ID" value="TPG59527.1"/>
    <property type="molecule type" value="Genomic_DNA"/>
</dbReference>
<reference evidence="20 21" key="1">
    <citation type="journal article" date="2019" name="Environ. Microbiol.">
        <title>Species interactions and distinct microbial communities in high Arctic permafrost affected cryosols are associated with the CH4 and CO2 gas fluxes.</title>
        <authorList>
            <person name="Altshuler I."/>
            <person name="Hamel J."/>
            <person name="Turney S."/>
            <person name="Magnuson E."/>
            <person name="Levesque R."/>
            <person name="Greer C."/>
            <person name="Whyte L.G."/>
        </authorList>
    </citation>
    <scope>NUCLEOTIDE SEQUENCE [LARGE SCALE GENOMIC DNA]</scope>
    <source>
        <strain evidence="20 21">S9.3B</strain>
    </source>
</reference>
<keyword evidence="7 17" id="KW-0548">Nucleotidyltransferase</keyword>
<feature type="domain" description="UmuC" evidence="19">
    <location>
        <begin position="38"/>
        <end position="218"/>
    </location>
</feature>
<dbReference type="Pfam" id="PF11799">
    <property type="entry name" value="IMS_C"/>
    <property type="match status" value="1"/>
</dbReference>
<evidence type="ECO:0000256" key="17">
    <source>
        <dbReference type="HAMAP-Rule" id="MF_01113"/>
    </source>
</evidence>
<dbReference type="InterPro" id="IPR043128">
    <property type="entry name" value="Rev_trsase/Diguanyl_cyclase"/>
</dbReference>
<dbReference type="InterPro" id="IPR001126">
    <property type="entry name" value="UmuC"/>
</dbReference>
<feature type="site" description="Substrate discrimination" evidence="17">
    <location>
        <position position="47"/>
    </location>
</feature>
<feature type="binding site" evidence="17">
    <location>
        <position position="42"/>
    </location>
    <ligand>
        <name>Mg(2+)</name>
        <dbReference type="ChEBI" id="CHEBI:18420"/>
    </ligand>
</feature>
<dbReference type="PANTHER" id="PTHR11076:SF33">
    <property type="entry name" value="DNA POLYMERASE KAPPA"/>
    <property type="match status" value="1"/>
</dbReference>
<feature type="binding site" evidence="17">
    <location>
        <position position="135"/>
    </location>
    <ligand>
        <name>Mg(2+)</name>
        <dbReference type="ChEBI" id="CHEBI:18420"/>
    </ligand>
</feature>
<dbReference type="GO" id="GO:0003684">
    <property type="term" value="F:damaged DNA binding"/>
    <property type="evidence" value="ECO:0007669"/>
    <property type="project" value="InterPro"/>
</dbReference>
<keyword evidence="14 17" id="KW-0234">DNA repair</keyword>
<comment type="caution">
    <text evidence="20">The sequence shown here is derived from an EMBL/GenBank/DDBJ whole genome shotgun (WGS) entry which is preliminary data.</text>
</comment>
<evidence type="ECO:0000313" key="21">
    <source>
        <dbReference type="Proteomes" id="UP000317078"/>
    </source>
</evidence>
<dbReference type="GO" id="GO:0006261">
    <property type="term" value="P:DNA-templated DNA replication"/>
    <property type="evidence" value="ECO:0007669"/>
    <property type="project" value="UniProtKB-UniRule"/>
</dbReference>
<evidence type="ECO:0000256" key="14">
    <source>
        <dbReference type="ARBA" id="ARBA00023204"/>
    </source>
</evidence>
<keyword evidence="10 17" id="KW-0227">DNA damage</keyword>
<dbReference type="GO" id="GO:0009432">
    <property type="term" value="P:SOS response"/>
    <property type="evidence" value="ECO:0007669"/>
    <property type="project" value="TreeGrafter"/>
</dbReference>
<dbReference type="Gene3D" id="3.30.1490.100">
    <property type="entry name" value="DNA polymerase, Y-family, little finger domain"/>
    <property type="match status" value="1"/>
</dbReference>